<sequence>MVFYDSWESFEKAAADVYAGAADKTRYTIKYRNCDTALVLKVTDDCTCVQMRTERLGDIKKIAHLHRKFAQATSNRPEPIKELAPIFPVSLAKSDVPAKKAKTGGSESAKQQTPQQPQQTAAGQSKKKGRGKKKN</sequence>
<comment type="caution">
    <text evidence="1">The sequence shown here is derived from an EMBL/GenBank/DDBJ whole genome shotgun (WGS) entry which is preliminary data.</text>
</comment>
<proteinExistence type="predicted"/>
<name>A0ACC1LAW7_9FUNG</name>
<dbReference type="Proteomes" id="UP001140096">
    <property type="component" value="Unassembled WGS sequence"/>
</dbReference>
<evidence type="ECO:0000313" key="1">
    <source>
        <dbReference type="EMBL" id="KAJ2804667.1"/>
    </source>
</evidence>
<organism evidence="1 2">
    <name type="scientific">Coemansia furcata</name>
    <dbReference type="NCBI Taxonomy" id="417177"/>
    <lineage>
        <taxon>Eukaryota</taxon>
        <taxon>Fungi</taxon>
        <taxon>Fungi incertae sedis</taxon>
        <taxon>Zoopagomycota</taxon>
        <taxon>Kickxellomycotina</taxon>
        <taxon>Kickxellomycetes</taxon>
        <taxon>Kickxellales</taxon>
        <taxon>Kickxellaceae</taxon>
        <taxon>Coemansia</taxon>
    </lineage>
</organism>
<evidence type="ECO:0000313" key="2">
    <source>
        <dbReference type="Proteomes" id="UP001140096"/>
    </source>
</evidence>
<keyword evidence="2" id="KW-1185">Reference proteome</keyword>
<reference evidence="1" key="1">
    <citation type="submission" date="2022-07" db="EMBL/GenBank/DDBJ databases">
        <title>Phylogenomic reconstructions and comparative analyses of Kickxellomycotina fungi.</title>
        <authorList>
            <person name="Reynolds N.K."/>
            <person name="Stajich J.E."/>
            <person name="Barry K."/>
            <person name="Grigoriev I.V."/>
            <person name="Crous P."/>
            <person name="Smith M.E."/>
        </authorList>
    </citation>
    <scope>NUCLEOTIDE SEQUENCE</scope>
    <source>
        <strain evidence="1">CBS 102833</strain>
    </source>
</reference>
<dbReference type="EMBL" id="JANBUP010001603">
    <property type="protein sequence ID" value="KAJ2804667.1"/>
    <property type="molecule type" value="Genomic_DNA"/>
</dbReference>
<accession>A0ACC1LAW7</accession>
<protein>
    <submittedName>
        <fullName evidence="1">Uncharacterized protein</fullName>
    </submittedName>
</protein>
<gene>
    <name evidence="1" type="ORF">H4S07_004180</name>
</gene>